<feature type="coiled-coil region" evidence="2">
    <location>
        <begin position="75"/>
        <end position="108"/>
    </location>
</feature>
<dbReference type="GO" id="GO:0004190">
    <property type="term" value="F:aspartic-type endopeptidase activity"/>
    <property type="evidence" value="ECO:0007669"/>
    <property type="project" value="InterPro"/>
</dbReference>
<dbReference type="GO" id="GO:0071897">
    <property type="term" value="P:DNA biosynthetic process"/>
    <property type="evidence" value="ECO:0007669"/>
    <property type="project" value="UniProtKB-ARBA"/>
</dbReference>
<protein>
    <recommendedName>
        <fullName evidence="3">Peptidase A2 domain-containing protein</fullName>
    </recommendedName>
</protein>
<dbReference type="InterPro" id="IPR043128">
    <property type="entry name" value="Rev_trsase/Diguanyl_cyclase"/>
</dbReference>
<dbReference type="PROSITE" id="PS50175">
    <property type="entry name" value="ASP_PROT_RETROV"/>
    <property type="match status" value="1"/>
</dbReference>
<dbReference type="GO" id="GO:0006508">
    <property type="term" value="P:proteolysis"/>
    <property type="evidence" value="ECO:0007669"/>
    <property type="project" value="InterPro"/>
</dbReference>
<dbReference type="Gene3D" id="2.40.70.10">
    <property type="entry name" value="Acid Proteases"/>
    <property type="match status" value="1"/>
</dbReference>
<name>A0A1Y1LE43_PHOPY</name>
<dbReference type="InterPro" id="IPR000477">
    <property type="entry name" value="RT_dom"/>
</dbReference>
<dbReference type="PANTHER" id="PTHR47331">
    <property type="entry name" value="PHD-TYPE DOMAIN-CONTAINING PROTEIN"/>
    <property type="match status" value="1"/>
</dbReference>
<sequence>MEQLNELARKQQEIGQQMCKMLANMKKDSASRKTSEYIVKHDRQLEAYQEGIEKNHNEIIELQIQNHEYHSTKYRDQLQKVYDNTKNYLQQLQKQQKKEEDIEEMDNEQELRIKKQEVRLKQFRGILFQMEEEIMEQNLRRCETLYTKAEKKWEVISELEVDIQANEVSFSHEYFRKDPVTKMEFEYDNIQEKLKMLTKKASIKATNNIELPKIKIPTFRSGYDNWAPFHDLFEKLIHSNEKLSNAEKMHYLKGHVDGEAARLIQHLMISEQNYVTAWKILQNRYNNKRLMVNTLLDRILEFSKMETAKASRLKWLHDTIHECLETISNLGMDTSSWGPMVIRITTKKWDSETNRLFEQSLKQPNEIPALGEVMQFMQTRFQSLEASGSMQSKDASPRYTWGNTSTISCHYCQQEHRLEQCLKFKGLSINDRNKEVRERKICFRCLKHNSEEKCYSAYRCAECGYPHHTLLHQPYKPIAERATQASTRTSHTTVSKRNCQTQKENQEVLLATAIVQAQDLTGVQQLLRVLVDPGSQASFITEKAAQQLKLPRQKANARVSGIGGYDHTNAKTKITVQLHPRQPSEYELTTELIILTKITENLPLASFEMNKDPWKNVLLADPTLNNSGPIDILLGAEEYAKIILPGVMKEGKLVGQQTEFGWVISGQTKHGVNQGYQILGMVSTMEEETQLSKYWEIEEATMANGFNEEDKKCEDHYKANTTRSPDGRYTVKIPFKKNSIKWGRSRPLAIARLLQLEKKLAANDKMREEYNAFLQEYLDLGHMEMVQAHSIEGTRYYIPHQPVIKESSTTTKMRVVFDASAKTTTSGSLNEMMYVGPRLQPDIADILLRWRKHQYAFTADIKKMYRQIRIHQDDRQFQTIVWRFERNQPIREYQLNTVTYGTAAAPYLAIKTLQQLAEDEKEEYPYAARVTLQDFYVDDILSGANSIPQVVQLQKELTNMLKKGGFQLHKWAANKEEILTTIPMEARDPAVAEFNNDDQIKSLGIRWIPNQDIFTFKLLAAIRNIFGVFIENCQKSIMPGPDLTIDEQLVAFRGRCPFRQYIPSKPAKYGLKVFVLVDSSHMYTLNLEIYAGTQPGGPFQLSNSPSDVVKRLVSFIRGTYRNITMGNWFSSFALAVQLKNEFKLTMLGTVKKNKREIPAEFINTAERPALSSQFAFHNECTLVSFVPRKNKNVLVLSTSHADDSIDHETGKPTIVVDYNHTKFGVDVVDQMCAAYNVARNSRRWPLTIFFDMNIAAINALVLFQMNNSNLTHKRRDFLRTLALDLMKPQIRKRSGIPNISKQLRERCCLLVTERLEESSTSANNIASPSKKARTGNGRCYICPRKRDKRTRDYCSICNNWICKDHQNDSPVVCLKCEEKEDE</sequence>
<evidence type="ECO:0000256" key="1">
    <source>
        <dbReference type="ARBA" id="ARBA00022801"/>
    </source>
</evidence>
<evidence type="ECO:0000259" key="3">
    <source>
        <dbReference type="PROSITE" id="PS50175"/>
    </source>
</evidence>
<dbReference type="Gene3D" id="3.10.10.10">
    <property type="entry name" value="HIV Type 1 Reverse Transcriptase, subunit A, domain 1"/>
    <property type="match status" value="1"/>
</dbReference>
<organism evidence="4">
    <name type="scientific">Photinus pyralis</name>
    <name type="common">Common eastern firefly</name>
    <name type="synonym">Lampyris pyralis</name>
    <dbReference type="NCBI Taxonomy" id="7054"/>
    <lineage>
        <taxon>Eukaryota</taxon>
        <taxon>Metazoa</taxon>
        <taxon>Ecdysozoa</taxon>
        <taxon>Arthropoda</taxon>
        <taxon>Hexapoda</taxon>
        <taxon>Insecta</taxon>
        <taxon>Pterygota</taxon>
        <taxon>Neoptera</taxon>
        <taxon>Endopterygota</taxon>
        <taxon>Coleoptera</taxon>
        <taxon>Polyphaga</taxon>
        <taxon>Elateriformia</taxon>
        <taxon>Elateroidea</taxon>
        <taxon>Lampyridae</taxon>
        <taxon>Lampyrinae</taxon>
        <taxon>Photinus</taxon>
    </lineage>
</organism>
<dbReference type="Pfam" id="PF00078">
    <property type="entry name" value="RVT_1"/>
    <property type="match status" value="1"/>
</dbReference>
<reference evidence="4" key="1">
    <citation type="journal article" date="2016" name="Sci. Rep.">
        <title>Molecular characterization of firefly nuptial gifts: a multi-omics approach sheds light on postcopulatory sexual selection.</title>
        <authorList>
            <person name="Al-Wathiqui N."/>
            <person name="Fallon T.R."/>
            <person name="South A."/>
            <person name="Weng J.K."/>
            <person name="Lewis S.M."/>
        </authorList>
    </citation>
    <scope>NUCLEOTIDE SEQUENCE</scope>
</reference>
<keyword evidence="1" id="KW-0378">Hydrolase</keyword>
<proteinExistence type="predicted"/>
<dbReference type="Pfam" id="PF03564">
    <property type="entry name" value="DUF1759"/>
    <property type="match status" value="1"/>
</dbReference>
<dbReference type="CDD" id="cd01644">
    <property type="entry name" value="RT_pepA17"/>
    <property type="match status" value="1"/>
</dbReference>
<dbReference type="InterPro" id="IPR029526">
    <property type="entry name" value="PGBD"/>
</dbReference>
<dbReference type="Pfam" id="PF13843">
    <property type="entry name" value="DDE_Tnp_1_7"/>
    <property type="match status" value="1"/>
</dbReference>
<evidence type="ECO:0000313" key="4">
    <source>
        <dbReference type="EMBL" id="JAV71158.1"/>
    </source>
</evidence>
<dbReference type="InterPro" id="IPR001995">
    <property type="entry name" value="Peptidase_A2_cat"/>
</dbReference>
<dbReference type="SUPFAM" id="SSF56672">
    <property type="entry name" value="DNA/RNA polymerases"/>
    <property type="match status" value="1"/>
</dbReference>
<evidence type="ECO:0000256" key="2">
    <source>
        <dbReference type="SAM" id="Coils"/>
    </source>
</evidence>
<accession>A0A1Y1LE43</accession>
<keyword evidence="2" id="KW-0175">Coiled coil</keyword>
<dbReference type="InterPro" id="IPR043502">
    <property type="entry name" value="DNA/RNA_pol_sf"/>
</dbReference>
<dbReference type="EMBL" id="GEZM01060253">
    <property type="protein sequence ID" value="JAV71158.1"/>
    <property type="molecule type" value="Transcribed_RNA"/>
</dbReference>
<dbReference type="InterPro" id="IPR005312">
    <property type="entry name" value="DUF1759"/>
</dbReference>
<dbReference type="Gene3D" id="3.30.70.270">
    <property type="match status" value="1"/>
</dbReference>
<feature type="domain" description="Peptidase A2" evidence="3">
    <location>
        <begin position="527"/>
        <end position="611"/>
    </location>
</feature>
<dbReference type="InterPro" id="IPR021109">
    <property type="entry name" value="Peptidase_aspartic_dom_sf"/>
</dbReference>